<sequence length="384" mass="40254">MGTAGVGALPIRLILGRVTYNGVMLDELTLDPEGPVLLVGGYGTVGAEVARMAASVFPLALTGRSPERGRVLAEELGAELRVWDLADPTVFRARARAVVSLVNDPDDRVLRAAIGAAIPYVDITRWTSRLQRAATVTALLDTRAPVVLSSSWMGGVVGLVAAHLAAGLGGADRVEVAIRWDMRDRAGSDSVEFIDRLGLDYEVVRGGQRTTIMPLTDVSRVRIGDSVTKVARIDTPEQFTLPLALGVTTAITRIGFSSAASTSALLTAKRLGLFRLARGERFTGARRALLYSPGKGGTARVRVDVEREGSSRTALITDPAGQAHLTAVGAFAALHRALGTDGAAARVGVNFPEQTPLPESVPAFLASMGVELAITADAEAVSTA</sequence>
<dbReference type="SUPFAM" id="SSF51735">
    <property type="entry name" value="NAD(P)-binding Rossmann-fold domains"/>
    <property type="match status" value="1"/>
</dbReference>
<accession>A0A4R1FQD0</accession>
<reference evidence="1 2" key="1">
    <citation type="submission" date="2019-03" db="EMBL/GenBank/DDBJ databases">
        <title>Genomic Encyclopedia of Type Strains, Phase IV (KMG-IV): sequencing the most valuable type-strain genomes for metagenomic binning, comparative biology and taxonomic classification.</title>
        <authorList>
            <person name="Goeker M."/>
        </authorList>
    </citation>
    <scope>NUCLEOTIDE SEQUENCE [LARGE SCALE GENOMIC DNA]</scope>
    <source>
        <strain evidence="1 2">DSM 44684</strain>
    </source>
</reference>
<evidence type="ECO:0008006" key="3">
    <source>
        <dbReference type="Google" id="ProtNLM"/>
    </source>
</evidence>
<protein>
    <recommendedName>
        <fullName evidence="3">Saccharopine dehydrogenase-like NADP-dependent oxidoreductase</fullName>
    </recommendedName>
</protein>
<name>A0A4R1FQD0_9NOCA</name>
<proteinExistence type="predicted"/>
<dbReference type="AlphaFoldDB" id="A0A4R1FQD0"/>
<comment type="caution">
    <text evidence="1">The sequence shown here is derived from an EMBL/GenBank/DDBJ whole genome shotgun (WGS) entry which is preliminary data.</text>
</comment>
<dbReference type="STRING" id="1210063.GCA_001612665_03926"/>
<evidence type="ECO:0000313" key="1">
    <source>
        <dbReference type="EMBL" id="TCJ95689.1"/>
    </source>
</evidence>
<evidence type="ECO:0000313" key="2">
    <source>
        <dbReference type="Proteomes" id="UP000294856"/>
    </source>
</evidence>
<dbReference type="InterPro" id="IPR036291">
    <property type="entry name" value="NAD(P)-bd_dom_sf"/>
</dbReference>
<gene>
    <name evidence="1" type="ORF">DFR71_4604</name>
</gene>
<dbReference type="Proteomes" id="UP000294856">
    <property type="component" value="Unassembled WGS sequence"/>
</dbReference>
<organism evidence="1 2">
    <name type="scientific">Nocardia alba</name>
    <dbReference type="NCBI Taxonomy" id="225051"/>
    <lineage>
        <taxon>Bacteria</taxon>
        <taxon>Bacillati</taxon>
        <taxon>Actinomycetota</taxon>
        <taxon>Actinomycetes</taxon>
        <taxon>Mycobacteriales</taxon>
        <taxon>Nocardiaceae</taxon>
        <taxon>Nocardia</taxon>
    </lineage>
</organism>
<keyword evidence="2" id="KW-1185">Reference proteome</keyword>
<dbReference type="EMBL" id="SMFR01000003">
    <property type="protein sequence ID" value="TCJ95689.1"/>
    <property type="molecule type" value="Genomic_DNA"/>
</dbReference>
<dbReference type="Gene3D" id="3.40.50.720">
    <property type="entry name" value="NAD(P)-binding Rossmann-like Domain"/>
    <property type="match status" value="1"/>
</dbReference>